<proteinExistence type="predicted"/>
<evidence type="ECO:0000313" key="2">
    <source>
        <dbReference type="EMBL" id="KKL96617.1"/>
    </source>
</evidence>
<reference evidence="2" key="1">
    <citation type="journal article" date="2015" name="Nature">
        <title>Complex archaea that bridge the gap between prokaryotes and eukaryotes.</title>
        <authorList>
            <person name="Spang A."/>
            <person name="Saw J.H."/>
            <person name="Jorgensen S.L."/>
            <person name="Zaremba-Niedzwiedzka K."/>
            <person name="Martijn J."/>
            <person name="Lind A.E."/>
            <person name="van Eijk R."/>
            <person name="Schleper C."/>
            <person name="Guy L."/>
            <person name="Ettema T.J."/>
        </authorList>
    </citation>
    <scope>NUCLEOTIDE SEQUENCE</scope>
</reference>
<comment type="caution">
    <text evidence="2">The sequence shown here is derived from an EMBL/GenBank/DDBJ whole genome shotgun (WGS) entry which is preliminary data.</text>
</comment>
<dbReference type="AlphaFoldDB" id="A0A0F9JC08"/>
<organism evidence="2">
    <name type="scientific">marine sediment metagenome</name>
    <dbReference type="NCBI Taxonomy" id="412755"/>
    <lineage>
        <taxon>unclassified sequences</taxon>
        <taxon>metagenomes</taxon>
        <taxon>ecological metagenomes</taxon>
    </lineage>
</organism>
<feature type="compositionally biased region" description="Acidic residues" evidence="1">
    <location>
        <begin position="66"/>
        <end position="77"/>
    </location>
</feature>
<gene>
    <name evidence="2" type="ORF">LCGC14_1842700</name>
</gene>
<name>A0A0F9JC08_9ZZZZ</name>
<feature type="region of interest" description="Disordered" evidence="1">
    <location>
        <begin position="54"/>
        <end position="77"/>
    </location>
</feature>
<sequence length="77" mass="8832">MPKTSPDYPPTGEHDHFTERRKLVWGPYTIVVSLDETGKFCDIEEVSINTSFYDPSHSPGFPPTLDLDEFFPDEPEE</sequence>
<dbReference type="EMBL" id="LAZR01018383">
    <property type="protein sequence ID" value="KKL96617.1"/>
    <property type="molecule type" value="Genomic_DNA"/>
</dbReference>
<accession>A0A0F9JC08</accession>
<evidence type="ECO:0000256" key="1">
    <source>
        <dbReference type="SAM" id="MobiDB-lite"/>
    </source>
</evidence>
<protein>
    <submittedName>
        <fullName evidence="2">Uncharacterized protein</fullName>
    </submittedName>
</protein>